<dbReference type="PANTHER" id="PTHR31649:SF1">
    <property type="entry name" value="FARNESOIC ACID O-METHYL TRANSFERASE DOMAIN-CONTAINING PROTEIN"/>
    <property type="match status" value="1"/>
</dbReference>
<dbReference type="GeneID" id="109524648"/>
<dbReference type="GeneTree" id="ENSGT00400000024875"/>
<dbReference type="RefSeq" id="XP_019740210.1">
    <property type="nucleotide sequence ID" value="XM_019884651.1"/>
</dbReference>
<dbReference type="Proteomes" id="UP000264820">
    <property type="component" value="Unplaced"/>
</dbReference>
<reference evidence="1" key="2">
    <citation type="submission" date="2025-09" db="UniProtKB">
        <authorList>
            <consortium name="Ensembl"/>
        </authorList>
    </citation>
    <scope>IDENTIFICATION</scope>
</reference>
<dbReference type="OrthoDB" id="1925699at2759"/>
<dbReference type="InterPro" id="IPR006616">
    <property type="entry name" value="DM9_repeat"/>
</dbReference>
<sequence length="452" mass="50483">MSTITPLCLRWSTFDPEDGIESQVRLKGRVHSVYKYLQMRAAASEQTLFGLGLGIGFCRSACPLWCLMNPSAIVLLLALPALTSAQGPDCAQPKIVMDPALIDVVPQLSGAGSPRLMLSNTSQAAGPSSDFDFEGTNLEWQQWTGSLPDGAVSIYNGYTKSLDYICKHECDSGYYRPSEGDFCVYSYSGEAVRTDDFSLLVNKDKFEILEWQQGAYGSVAWNAVKNCKDSDKYVGKNAYGLGKVHVSHRVFYLPWGKYEYNYPKDYMFLTINEDIQEDHLMSVTYHTEGINVVEHPPEMMKNDSVENRECLEATITDTLSKSNKVEHRWQHTFSLSLAASTTFTTSIPHLFEGAIKFSIETNFAVTMGTTYTETTEHKLKLTTKVPPNNLCRIHMVGKKYGADIPYTARLKRTYTSGETKWTTVTGTYSSVQISEVNGMVDRCELVPDAKPC</sequence>
<dbReference type="SUPFAM" id="SSF56973">
    <property type="entry name" value="Aerolisin/ETX pore-forming domain"/>
    <property type="match status" value="1"/>
</dbReference>
<dbReference type="Pfam" id="PF11901">
    <property type="entry name" value="DM9"/>
    <property type="match status" value="1"/>
</dbReference>
<keyword evidence="2" id="KW-1185">Reference proteome</keyword>
<evidence type="ECO:0000313" key="2">
    <source>
        <dbReference type="Proteomes" id="UP000264820"/>
    </source>
</evidence>
<dbReference type="CDD" id="cd20220">
    <property type="entry name" value="PFM_natterin-3-like"/>
    <property type="match status" value="1"/>
</dbReference>
<dbReference type="STRING" id="109280.ENSHCOP00000024969"/>
<dbReference type="Gene3D" id="2.170.15.10">
    <property type="entry name" value="Proaerolysin, chain A, domain 3"/>
    <property type="match status" value="1"/>
</dbReference>
<protein>
    <submittedName>
        <fullName evidence="1">Natterin-3-like</fullName>
    </submittedName>
</protein>
<organism evidence="1 2">
    <name type="scientific">Hippocampus comes</name>
    <name type="common">Tiger tail seahorse</name>
    <dbReference type="NCBI Taxonomy" id="109280"/>
    <lineage>
        <taxon>Eukaryota</taxon>
        <taxon>Metazoa</taxon>
        <taxon>Chordata</taxon>
        <taxon>Craniata</taxon>
        <taxon>Vertebrata</taxon>
        <taxon>Euteleostomi</taxon>
        <taxon>Actinopterygii</taxon>
        <taxon>Neopterygii</taxon>
        <taxon>Teleostei</taxon>
        <taxon>Neoteleostei</taxon>
        <taxon>Acanthomorphata</taxon>
        <taxon>Syngnathiaria</taxon>
        <taxon>Syngnathiformes</taxon>
        <taxon>Syngnathoidei</taxon>
        <taxon>Syngnathidae</taxon>
        <taxon>Hippocampus</taxon>
    </lineage>
</organism>
<dbReference type="OMA" id="KWEFGEP"/>
<dbReference type="PANTHER" id="PTHR31649">
    <property type="entry name" value="AGAP009604-PA"/>
    <property type="match status" value="1"/>
</dbReference>
<dbReference type="Ensembl" id="ENSHCOT00000018701.1">
    <property type="protein sequence ID" value="ENSHCOP00000024969.1"/>
    <property type="gene ID" value="ENSHCOG00000014741.1"/>
</dbReference>
<accession>A0A3Q2Z2S1</accession>
<dbReference type="RefSeq" id="XP_019740209.1">
    <property type="nucleotide sequence ID" value="XM_019884650.1"/>
</dbReference>
<name>A0A3Q2Z2S1_HIPCM</name>
<evidence type="ECO:0000313" key="1">
    <source>
        <dbReference type="Ensembl" id="ENSHCOP00000024969.1"/>
    </source>
</evidence>
<proteinExistence type="predicted"/>
<dbReference type="KEGG" id="hcq:109524648"/>
<dbReference type="AlphaFoldDB" id="A0A3Q2Z2S1"/>
<reference evidence="1" key="1">
    <citation type="submission" date="2025-08" db="UniProtKB">
        <authorList>
            <consortium name="Ensembl"/>
        </authorList>
    </citation>
    <scope>IDENTIFICATION</scope>
</reference>